<evidence type="ECO:0000313" key="9">
    <source>
        <dbReference type="WBParaSite" id="OFLC_0001037401-mRNA-1"/>
    </source>
</evidence>
<evidence type="ECO:0000256" key="5">
    <source>
        <dbReference type="SAM" id="Phobius"/>
    </source>
</evidence>
<keyword evidence="4 5" id="KW-0472">Membrane</keyword>
<name>A0A183HSB3_9BILA</name>
<dbReference type="InterPro" id="IPR039421">
    <property type="entry name" value="Type_1_exporter"/>
</dbReference>
<feature type="transmembrane region" description="Helical" evidence="5">
    <location>
        <begin position="132"/>
        <end position="152"/>
    </location>
</feature>
<organism evidence="9">
    <name type="scientific">Onchocerca flexuosa</name>
    <dbReference type="NCBI Taxonomy" id="387005"/>
    <lineage>
        <taxon>Eukaryota</taxon>
        <taxon>Metazoa</taxon>
        <taxon>Ecdysozoa</taxon>
        <taxon>Nematoda</taxon>
        <taxon>Chromadorea</taxon>
        <taxon>Rhabditida</taxon>
        <taxon>Spirurina</taxon>
        <taxon>Spiruromorpha</taxon>
        <taxon>Filarioidea</taxon>
        <taxon>Onchocercidae</taxon>
        <taxon>Onchocerca</taxon>
    </lineage>
</organism>
<keyword evidence="8" id="KW-1185">Reference proteome</keyword>
<dbReference type="InterPro" id="IPR036640">
    <property type="entry name" value="ABC1_TM_sf"/>
</dbReference>
<evidence type="ECO:0000256" key="2">
    <source>
        <dbReference type="ARBA" id="ARBA00022692"/>
    </source>
</evidence>
<comment type="subcellular location">
    <subcellularLocation>
        <location evidence="1">Membrane</location>
        <topology evidence="1">Multi-pass membrane protein</topology>
    </subcellularLocation>
</comment>
<dbReference type="GO" id="GO:0005524">
    <property type="term" value="F:ATP binding"/>
    <property type="evidence" value="ECO:0007669"/>
    <property type="project" value="InterPro"/>
</dbReference>
<dbReference type="PROSITE" id="PS50929">
    <property type="entry name" value="ABC_TM1F"/>
    <property type="match status" value="1"/>
</dbReference>
<dbReference type="WBParaSite" id="OFLC_0001037401-mRNA-1">
    <property type="protein sequence ID" value="OFLC_0001037401-mRNA-1"/>
    <property type="gene ID" value="OFLC_0001037401"/>
</dbReference>
<evidence type="ECO:0000259" key="6">
    <source>
        <dbReference type="PROSITE" id="PS50929"/>
    </source>
</evidence>
<keyword evidence="3 5" id="KW-1133">Transmembrane helix</keyword>
<dbReference type="SUPFAM" id="SSF90123">
    <property type="entry name" value="ABC transporter transmembrane region"/>
    <property type="match status" value="1"/>
</dbReference>
<evidence type="ECO:0000256" key="1">
    <source>
        <dbReference type="ARBA" id="ARBA00004141"/>
    </source>
</evidence>
<dbReference type="Pfam" id="PF00664">
    <property type="entry name" value="ABC_membrane"/>
    <property type="match status" value="1"/>
</dbReference>
<evidence type="ECO:0000256" key="3">
    <source>
        <dbReference type="ARBA" id="ARBA00022989"/>
    </source>
</evidence>
<dbReference type="InterPro" id="IPR011527">
    <property type="entry name" value="ABC1_TM_dom"/>
</dbReference>
<dbReference type="EMBL" id="UZAJ01013768">
    <property type="protein sequence ID" value="VDO68011.1"/>
    <property type="molecule type" value="Genomic_DNA"/>
</dbReference>
<dbReference type="PANTHER" id="PTHR24221:SF455">
    <property type="entry name" value="MULTIDRUG RESISTANCE PROTEIN PGP-3"/>
    <property type="match status" value="1"/>
</dbReference>
<evidence type="ECO:0000256" key="4">
    <source>
        <dbReference type="ARBA" id="ARBA00023136"/>
    </source>
</evidence>
<sequence>MAGFFYHLQSNVLSSLNKEIMKQDTRQNTIFYLILGIISSFSTFASGSLFGMVGARISMRLRIAVFKNILRQDMSFFDSKCHSTGELTERLANDAEDVRAAIDERLASAMQGIISLSAAILVAFLFDWRMAGIGVAICAILIIMQIIILQYLKIIDQKNIKVTE</sequence>
<dbReference type="Gene3D" id="1.20.1560.10">
    <property type="entry name" value="ABC transporter type 1, transmembrane domain"/>
    <property type="match status" value="1"/>
</dbReference>
<dbReference type="Proteomes" id="UP000267606">
    <property type="component" value="Unassembled WGS sequence"/>
</dbReference>
<reference evidence="7 8" key="2">
    <citation type="submission" date="2018-11" db="EMBL/GenBank/DDBJ databases">
        <authorList>
            <consortium name="Pathogen Informatics"/>
        </authorList>
    </citation>
    <scope>NUCLEOTIDE SEQUENCE [LARGE SCALE GENOMIC DNA]</scope>
</reference>
<evidence type="ECO:0000313" key="7">
    <source>
        <dbReference type="EMBL" id="VDO68011.1"/>
    </source>
</evidence>
<proteinExistence type="predicted"/>
<feature type="transmembrane region" description="Helical" evidence="5">
    <location>
        <begin position="106"/>
        <end position="126"/>
    </location>
</feature>
<dbReference type="PANTHER" id="PTHR24221">
    <property type="entry name" value="ATP-BINDING CASSETTE SUB-FAMILY B"/>
    <property type="match status" value="1"/>
</dbReference>
<evidence type="ECO:0000313" key="8">
    <source>
        <dbReference type="Proteomes" id="UP000267606"/>
    </source>
</evidence>
<feature type="domain" description="ABC transmembrane type-1" evidence="6">
    <location>
        <begin position="1"/>
        <end position="164"/>
    </location>
</feature>
<reference evidence="9" key="1">
    <citation type="submission" date="2016-06" db="UniProtKB">
        <authorList>
            <consortium name="WormBaseParasite"/>
        </authorList>
    </citation>
    <scope>IDENTIFICATION</scope>
</reference>
<protein>
    <submittedName>
        <fullName evidence="9">ABC transmembrane type-1 domain-containing protein</fullName>
    </submittedName>
</protein>
<gene>
    <name evidence="7" type="ORF">OFLC_LOCUS10377</name>
</gene>
<dbReference type="GO" id="GO:0140359">
    <property type="term" value="F:ABC-type transporter activity"/>
    <property type="evidence" value="ECO:0007669"/>
    <property type="project" value="InterPro"/>
</dbReference>
<accession>A0A183HSB3</accession>
<dbReference type="AlphaFoldDB" id="A0A183HSB3"/>
<dbReference type="STRING" id="387005.A0A183HSB3"/>
<dbReference type="GO" id="GO:0016020">
    <property type="term" value="C:membrane"/>
    <property type="evidence" value="ECO:0007669"/>
    <property type="project" value="UniProtKB-SubCell"/>
</dbReference>
<keyword evidence="2 5" id="KW-0812">Transmembrane</keyword>
<feature type="transmembrane region" description="Helical" evidence="5">
    <location>
        <begin position="30"/>
        <end position="53"/>
    </location>
</feature>